<comment type="caution">
    <text evidence="2">The sequence shown here is derived from an EMBL/GenBank/DDBJ whole genome shotgun (WGS) entry which is preliminary data.</text>
</comment>
<gene>
    <name evidence="2" type="ORF">WCD58_28760</name>
</gene>
<feature type="transmembrane region" description="Helical" evidence="1">
    <location>
        <begin position="6"/>
        <end position="24"/>
    </location>
</feature>
<keyword evidence="1" id="KW-1133">Transmembrane helix</keyword>
<dbReference type="RefSeq" id="WP_337706556.1">
    <property type="nucleotide sequence ID" value="NZ_JBBEGM010000016.1"/>
</dbReference>
<dbReference type="InterPro" id="IPR012667">
    <property type="entry name" value="CbtB_put"/>
</dbReference>
<keyword evidence="1" id="KW-0472">Membrane</keyword>
<evidence type="ECO:0000313" key="3">
    <source>
        <dbReference type="Proteomes" id="UP001369736"/>
    </source>
</evidence>
<keyword evidence="3" id="KW-1185">Reference proteome</keyword>
<organism evidence="2 3">
    <name type="scientific">Actinomycetospora flava</name>
    <dbReference type="NCBI Taxonomy" id="3129232"/>
    <lineage>
        <taxon>Bacteria</taxon>
        <taxon>Bacillati</taxon>
        <taxon>Actinomycetota</taxon>
        <taxon>Actinomycetes</taxon>
        <taxon>Pseudonocardiales</taxon>
        <taxon>Pseudonocardiaceae</taxon>
        <taxon>Actinomycetospora</taxon>
    </lineage>
</organism>
<accession>A0ABU8ME16</accession>
<protein>
    <submittedName>
        <fullName evidence="2">CbtB domain-containing protein</fullName>
    </submittedName>
</protein>
<sequence>MSASETLPWLISALLVGLALYYFIGIDQGATSVFGDTSYIHELVHDARHFLGFPCH</sequence>
<name>A0ABU8ME16_9PSEU</name>
<evidence type="ECO:0000313" key="2">
    <source>
        <dbReference type="EMBL" id="MEJ2865183.1"/>
    </source>
</evidence>
<reference evidence="2 3" key="1">
    <citation type="submission" date="2024-03" db="EMBL/GenBank/DDBJ databases">
        <title>Actinomycetospora sp. OC33-EN07, a novel actinomycete isolated from wild orchid (Aerides multiflora).</title>
        <authorList>
            <person name="Suriyachadkun C."/>
        </authorList>
    </citation>
    <scope>NUCLEOTIDE SEQUENCE [LARGE SCALE GENOMIC DNA]</scope>
    <source>
        <strain evidence="2 3">OC33-EN07</strain>
    </source>
</reference>
<dbReference type="Proteomes" id="UP001369736">
    <property type="component" value="Unassembled WGS sequence"/>
</dbReference>
<dbReference type="Pfam" id="PF09489">
    <property type="entry name" value="CbtB"/>
    <property type="match status" value="1"/>
</dbReference>
<evidence type="ECO:0000256" key="1">
    <source>
        <dbReference type="SAM" id="Phobius"/>
    </source>
</evidence>
<dbReference type="EMBL" id="JBBEGM010000016">
    <property type="protein sequence ID" value="MEJ2865183.1"/>
    <property type="molecule type" value="Genomic_DNA"/>
</dbReference>
<proteinExistence type="predicted"/>
<keyword evidence="1" id="KW-0812">Transmembrane</keyword>